<sequence length="549" mass="64457">MDSRGRTRRTRKRARDLQEVVDNNSELLDGLSMDGEGYVKLDQNLIKRLKPKENEPKETNPFEDFPEFTNVLKLGSSVTLDFIQECSDRFNEDPFAQKMADILGNLPLELIALKYSQLKADDWNYSITLPENPKVSNQESSGRCWEFAALNRLRYGVMRKFQLDSKFEFSQTYLYFYDKLERSALFLEYMWEMRHNDLFDPKMRMFMDINSDAHPLSDGGQYSYFVNLANKYGLVPKNIYGESYNSRSSDTMNTIIKTVLSHMTLEIFENKDKWDQEEFQLEKDTYMISIYDLLVRFMGEPPKPSDSFDWSYKDINGNCHTVKNLTPEKFYRIIASDSEDKITVIHDPRHPETYFIPSWLEFGLNVHGTYPVSMINLPMNVFKRIIYDSLKNEDPVWFTCDVSHGHDFDAKTWDTQRFNYDDILGIQTEFSKEDMLDLLTSRPEHAMVFNGVDAVEDDDGNVVEYKKWRIDNSWGSSDNVEEEKDYGYYRMTDDFFNKYVYHAVVDLKYFEPDEAKAILENANEGKSFTYRFTDAFGTVAQCNHCKGKK</sequence>
<dbReference type="GO" id="GO:0043418">
    <property type="term" value="P:homocysteine catabolic process"/>
    <property type="evidence" value="ECO:0007669"/>
    <property type="project" value="TreeGrafter"/>
</dbReference>
<dbReference type="Pfam" id="PF03051">
    <property type="entry name" value="Peptidase_C1_2"/>
    <property type="match status" value="1"/>
</dbReference>
<evidence type="ECO:0000256" key="2">
    <source>
        <dbReference type="ARBA" id="ARBA00022801"/>
    </source>
</evidence>
<evidence type="ECO:0000256" key="3">
    <source>
        <dbReference type="ARBA" id="ARBA00022807"/>
    </source>
</evidence>
<dbReference type="InterPro" id="IPR004134">
    <property type="entry name" value="Peptidase_C1B"/>
</dbReference>
<reference evidence="4" key="1">
    <citation type="journal article" date="2019" name="MBio">
        <title>Virus Genomes from Deep Sea Sediments Expand the Ocean Megavirome and Support Independent Origins of Viral Gigantism.</title>
        <authorList>
            <person name="Backstrom D."/>
            <person name="Yutin N."/>
            <person name="Jorgensen S.L."/>
            <person name="Dharamshi J."/>
            <person name="Homa F."/>
            <person name="Zaremba-Niedwiedzka K."/>
            <person name="Spang A."/>
            <person name="Wolf Y.I."/>
            <person name="Koonin E.V."/>
            <person name="Ettema T.J."/>
        </authorList>
    </citation>
    <scope>NUCLEOTIDE SEQUENCE</scope>
</reference>
<keyword evidence="3" id="KW-0788">Thiol protease</keyword>
<dbReference type="InterPro" id="IPR038765">
    <property type="entry name" value="Papain-like_cys_pep_sf"/>
</dbReference>
<protein>
    <submittedName>
        <fullName evidence="4">Aminopeptidase</fullName>
    </submittedName>
</protein>
<accession>A0A481Z709</accession>
<dbReference type="Gene3D" id="3.90.70.10">
    <property type="entry name" value="Cysteine proteinases"/>
    <property type="match status" value="1"/>
</dbReference>
<keyword evidence="4" id="KW-0031">Aminopeptidase</keyword>
<dbReference type="InterPro" id="IPR000169">
    <property type="entry name" value="Pept_cys_AS"/>
</dbReference>
<proteinExistence type="predicted"/>
<organism evidence="4">
    <name type="scientific">Pithovirus LCPAC302</name>
    <dbReference type="NCBI Taxonomy" id="2506593"/>
    <lineage>
        <taxon>Viruses</taxon>
        <taxon>Pithoviruses</taxon>
    </lineage>
</organism>
<evidence type="ECO:0000313" key="4">
    <source>
        <dbReference type="EMBL" id="QBK91673.1"/>
    </source>
</evidence>
<keyword evidence="2" id="KW-0378">Hydrolase</keyword>
<keyword evidence="1" id="KW-0645">Protease</keyword>
<dbReference type="EMBL" id="MK500564">
    <property type="protein sequence ID" value="QBK91673.1"/>
    <property type="molecule type" value="Genomic_DNA"/>
</dbReference>
<dbReference type="PROSITE" id="PS00139">
    <property type="entry name" value="THIOL_PROTEASE_CYS"/>
    <property type="match status" value="1"/>
</dbReference>
<name>A0A481Z709_9VIRU</name>
<gene>
    <name evidence="4" type="ORF">LCPAC302_02930</name>
</gene>
<dbReference type="PANTHER" id="PTHR10363:SF2">
    <property type="entry name" value="BLEOMYCIN HYDROLASE"/>
    <property type="match status" value="1"/>
</dbReference>
<dbReference type="GO" id="GO:0070005">
    <property type="term" value="F:cysteine-type aminopeptidase activity"/>
    <property type="evidence" value="ECO:0007669"/>
    <property type="project" value="InterPro"/>
</dbReference>
<dbReference type="SUPFAM" id="SSF54001">
    <property type="entry name" value="Cysteine proteinases"/>
    <property type="match status" value="1"/>
</dbReference>
<dbReference type="GO" id="GO:0009636">
    <property type="term" value="P:response to toxic substance"/>
    <property type="evidence" value="ECO:0007669"/>
    <property type="project" value="TreeGrafter"/>
</dbReference>
<dbReference type="PANTHER" id="PTHR10363">
    <property type="entry name" value="BLEOMYCIN HYDROLASE"/>
    <property type="match status" value="1"/>
</dbReference>
<evidence type="ECO:0000256" key="1">
    <source>
        <dbReference type="ARBA" id="ARBA00022670"/>
    </source>
</evidence>
<dbReference type="GO" id="GO:0006508">
    <property type="term" value="P:proteolysis"/>
    <property type="evidence" value="ECO:0007669"/>
    <property type="project" value="UniProtKB-KW"/>
</dbReference>